<reference evidence="1" key="2">
    <citation type="submission" date="2022-01" db="EMBL/GenBank/DDBJ databases">
        <authorList>
            <person name="Yamashiro T."/>
            <person name="Shiraishi A."/>
            <person name="Satake H."/>
            <person name="Nakayama K."/>
        </authorList>
    </citation>
    <scope>NUCLEOTIDE SEQUENCE</scope>
</reference>
<evidence type="ECO:0000313" key="1">
    <source>
        <dbReference type="EMBL" id="GJS82380.1"/>
    </source>
</evidence>
<comment type="caution">
    <text evidence="1">The sequence shown here is derived from an EMBL/GenBank/DDBJ whole genome shotgun (WGS) entry which is preliminary data.</text>
</comment>
<accession>A0ABQ4YXA6</accession>
<dbReference type="EMBL" id="BQNB010010820">
    <property type="protein sequence ID" value="GJS82380.1"/>
    <property type="molecule type" value="Genomic_DNA"/>
</dbReference>
<keyword evidence="2" id="KW-1185">Reference proteome</keyword>
<protein>
    <submittedName>
        <fullName evidence="1">Ion transport domain-containing protein</fullName>
    </submittedName>
</protein>
<dbReference type="Proteomes" id="UP001151760">
    <property type="component" value="Unassembled WGS sequence"/>
</dbReference>
<dbReference type="PANTHER" id="PTHR31414">
    <property type="entry name" value="TRANSMEMBRANE PROTEIN DDB_G0292058"/>
    <property type="match status" value="1"/>
</dbReference>
<name>A0ABQ4YXA6_9ASTR</name>
<proteinExistence type="predicted"/>
<reference evidence="1" key="1">
    <citation type="journal article" date="2022" name="Int. J. Mol. Sci.">
        <title>Draft Genome of Tanacetum Coccineum: Genomic Comparison of Closely Related Tanacetum-Family Plants.</title>
        <authorList>
            <person name="Yamashiro T."/>
            <person name="Shiraishi A."/>
            <person name="Nakayama K."/>
            <person name="Satake H."/>
        </authorList>
    </citation>
    <scope>NUCLEOTIDE SEQUENCE</scope>
</reference>
<dbReference type="PANTHER" id="PTHR31414:SF27">
    <property type="entry name" value="ION TRANSPORT DOMAIN-CONTAINING PROTEIN"/>
    <property type="match status" value="1"/>
</dbReference>
<sequence length="156" mass="17416">MFLVLKHIVNLTSHILTVILLISSHNSLWIYTTTGAASPNHHNQTHIPSVSRSPTTVALANQDWILLSVGQDEFHSEAVDTLNYVVNQSDYTVQTLVNITGYLALEKTVNVAQFYLPSDVKDSIEKLNVYLNKASDTLGRKTHQNSLKIRNVFDAV</sequence>
<organism evidence="1 2">
    <name type="scientific">Tanacetum coccineum</name>
    <dbReference type="NCBI Taxonomy" id="301880"/>
    <lineage>
        <taxon>Eukaryota</taxon>
        <taxon>Viridiplantae</taxon>
        <taxon>Streptophyta</taxon>
        <taxon>Embryophyta</taxon>
        <taxon>Tracheophyta</taxon>
        <taxon>Spermatophyta</taxon>
        <taxon>Magnoliopsida</taxon>
        <taxon>eudicotyledons</taxon>
        <taxon>Gunneridae</taxon>
        <taxon>Pentapetalae</taxon>
        <taxon>asterids</taxon>
        <taxon>campanulids</taxon>
        <taxon>Asterales</taxon>
        <taxon>Asteraceae</taxon>
        <taxon>Asteroideae</taxon>
        <taxon>Anthemideae</taxon>
        <taxon>Anthemidinae</taxon>
        <taxon>Tanacetum</taxon>
    </lineage>
</organism>
<evidence type="ECO:0000313" key="2">
    <source>
        <dbReference type="Proteomes" id="UP001151760"/>
    </source>
</evidence>
<dbReference type="InterPro" id="IPR040283">
    <property type="entry name" value="DDB_G0292058-like"/>
</dbReference>
<gene>
    <name evidence="1" type="ORF">Tco_0748921</name>
</gene>